<dbReference type="Pfam" id="PF00535">
    <property type="entry name" value="Glycos_transf_2"/>
    <property type="match status" value="1"/>
</dbReference>
<protein>
    <submittedName>
        <fullName evidence="3">Glycosyltransferase family 2 protein</fullName>
    </submittedName>
</protein>
<dbReference type="PANTHER" id="PTHR22916">
    <property type="entry name" value="GLYCOSYLTRANSFERASE"/>
    <property type="match status" value="1"/>
</dbReference>
<dbReference type="Gene3D" id="3.90.550.10">
    <property type="entry name" value="Spore Coat Polysaccharide Biosynthesis Protein SpsA, Chain A"/>
    <property type="match status" value="1"/>
</dbReference>
<sequence>MMVRPTISVIVATYNAQHDIERAIHSVLAQTYSEFELIVVDDCSSDQTVSVVKRISDDRIKCYLNSSNDGPSYSRNRAIGLAQGKWIAILDADDWWDPQRLEVLLDTALEHQVQIVCDNLHLIRDGEDKPFTSYLQSRESVIGTIPDGYLVDALKMIQEDYGYLKPFISSDFVRDKQVSYAGEQRVGEDFRFLLECLLAGGQMVIITTPYYYYTIRMGSLSNQSNAGKLFQVQLRQIDQLTLRYRDRSDVVVALAKYRLKKQAALTHQQFRQELQEGKLIQSFVRMTREPRLIRSLLRVLYYKVMRKTNKQVGLK</sequence>
<dbReference type="PANTHER" id="PTHR22916:SF3">
    <property type="entry name" value="UDP-GLCNAC:BETAGAL BETA-1,3-N-ACETYLGLUCOSAMINYLTRANSFERASE-LIKE PROTEIN 1"/>
    <property type="match status" value="1"/>
</dbReference>
<accession>A0AA95F4X8</accession>
<organism evidence="3 4">
    <name type="scientific">Candidatus Cohnella colombiensis</name>
    <dbReference type="NCBI Taxonomy" id="3121368"/>
    <lineage>
        <taxon>Bacteria</taxon>
        <taxon>Bacillati</taxon>
        <taxon>Bacillota</taxon>
        <taxon>Bacilli</taxon>
        <taxon>Bacillales</taxon>
        <taxon>Paenibacillaceae</taxon>
        <taxon>Cohnella</taxon>
    </lineage>
</organism>
<reference evidence="3" key="1">
    <citation type="submission" date="2023-03" db="EMBL/GenBank/DDBJ databases">
        <title>Andean soil-derived lignocellulolytic bacterial consortium as a source of novel taxa and putative plastic-active enzymes.</title>
        <authorList>
            <person name="Diaz-Garcia L."/>
            <person name="Chuvochina M."/>
            <person name="Feuerriegel G."/>
            <person name="Bunk B."/>
            <person name="Sproer C."/>
            <person name="Streit W.R."/>
            <person name="Rodriguez L.M."/>
            <person name="Overmann J."/>
            <person name="Jimenez D.J."/>
        </authorList>
    </citation>
    <scope>NUCLEOTIDE SEQUENCE</scope>
    <source>
        <strain evidence="3">MAG 2441</strain>
    </source>
</reference>
<dbReference type="InterPro" id="IPR001173">
    <property type="entry name" value="Glyco_trans_2-like"/>
</dbReference>
<dbReference type="AlphaFoldDB" id="A0AA95F4X8"/>
<evidence type="ECO:0000313" key="4">
    <source>
        <dbReference type="Proteomes" id="UP001178662"/>
    </source>
</evidence>
<evidence type="ECO:0000313" key="3">
    <source>
        <dbReference type="EMBL" id="WEK54935.1"/>
    </source>
</evidence>
<gene>
    <name evidence="3" type="ORF">P0Y55_02295</name>
</gene>
<name>A0AA95F4X8_9BACL</name>
<feature type="domain" description="Glycosyltransferase 2-like" evidence="2">
    <location>
        <begin position="8"/>
        <end position="133"/>
    </location>
</feature>
<evidence type="ECO:0000256" key="1">
    <source>
        <dbReference type="ARBA" id="ARBA00006739"/>
    </source>
</evidence>
<keyword evidence="4" id="KW-1185">Reference proteome</keyword>
<proteinExistence type="inferred from homology"/>
<comment type="similarity">
    <text evidence="1">Belongs to the glycosyltransferase 2 family.</text>
</comment>
<dbReference type="EMBL" id="CP119317">
    <property type="protein sequence ID" value="WEK54935.1"/>
    <property type="molecule type" value="Genomic_DNA"/>
</dbReference>
<dbReference type="Proteomes" id="UP001178662">
    <property type="component" value="Chromosome"/>
</dbReference>
<dbReference type="SUPFAM" id="SSF53448">
    <property type="entry name" value="Nucleotide-diphospho-sugar transferases"/>
    <property type="match status" value="1"/>
</dbReference>
<dbReference type="GO" id="GO:0016758">
    <property type="term" value="F:hexosyltransferase activity"/>
    <property type="evidence" value="ECO:0007669"/>
    <property type="project" value="UniProtKB-ARBA"/>
</dbReference>
<evidence type="ECO:0000259" key="2">
    <source>
        <dbReference type="Pfam" id="PF00535"/>
    </source>
</evidence>
<dbReference type="CDD" id="cd00761">
    <property type="entry name" value="Glyco_tranf_GTA_type"/>
    <property type="match status" value="1"/>
</dbReference>
<dbReference type="InterPro" id="IPR029044">
    <property type="entry name" value="Nucleotide-diphossugar_trans"/>
</dbReference>